<evidence type="ECO:0000313" key="3">
    <source>
        <dbReference type="Proteomes" id="UP000093523"/>
    </source>
</evidence>
<gene>
    <name evidence="2" type="ORF">A6E04_05270</name>
</gene>
<evidence type="ECO:0008006" key="4">
    <source>
        <dbReference type="Google" id="ProtNLM"/>
    </source>
</evidence>
<dbReference type="STRING" id="688.A6E04_05270"/>
<evidence type="ECO:0000256" key="1">
    <source>
        <dbReference type="SAM" id="MobiDB-lite"/>
    </source>
</evidence>
<dbReference type="Proteomes" id="UP000093523">
    <property type="component" value="Unassembled WGS sequence"/>
</dbReference>
<proteinExistence type="predicted"/>
<dbReference type="NCBIfam" id="TIGR01643">
    <property type="entry name" value="YD_repeat_2x"/>
    <property type="match status" value="1"/>
</dbReference>
<dbReference type="InterPro" id="IPR006530">
    <property type="entry name" value="YD"/>
</dbReference>
<protein>
    <recommendedName>
        <fullName evidence="4">Sugar-binding protein</fullName>
    </recommendedName>
</protein>
<feature type="region of interest" description="Disordered" evidence="1">
    <location>
        <begin position="1238"/>
        <end position="1260"/>
    </location>
</feature>
<dbReference type="OrthoDB" id="5862074at2"/>
<reference evidence="2 3" key="1">
    <citation type="submission" date="2016-06" db="EMBL/GenBank/DDBJ databases">
        <authorList>
            <person name="Kjaerup R.B."/>
            <person name="Dalgaard T.S."/>
            <person name="Juul-Madsen H.R."/>
        </authorList>
    </citation>
    <scope>NUCLEOTIDE SEQUENCE [LARGE SCALE GENOMIC DNA]</scope>
    <source>
        <strain evidence="2 3">1S159</strain>
    </source>
</reference>
<dbReference type="RefSeq" id="WP_065609884.1">
    <property type="nucleotide sequence ID" value="NZ_CAWMPN010000004.1"/>
</dbReference>
<evidence type="ECO:0000313" key="2">
    <source>
        <dbReference type="EMBL" id="OCH23318.1"/>
    </source>
</evidence>
<dbReference type="Gene3D" id="2.180.10.10">
    <property type="entry name" value="RHS repeat-associated core"/>
    <property type="match status" value="2"/>
</dbReference>
<sequence>MKNIISNAYNFSDFINSGVDTRTGSYSAQIKLLSMIGNRLNGPYFDLTVGYNTNNAIDVGFGRGWSLPLSSFDNVNSMLSLRNGQQFKIEWNSTENEYVAPYRKLKDVRIYYVSTPGTEQGEIKVINASGEIEFIDWKEGTLSRLYSAKGHLLRFSYTNYNFQRTLYKVEDSFGLSINIDTWSDEWLTKISLYNKDMLLKSSTIRKISGGDFKRLSYATLPNREDLYFQFEYSWFSDTGMDLLLKTTYPAGYSEEVTYYERGFLMPDGAPNKYVPQVTKMRVSQGTALPIRTHTYTYSDKNYLGFASDRAYVAGEDTLFKAAQDYKYSAIETIDNEIEIQKTYTKYHLIEKERYLSRGSSYQEVNYEYYANNAVGIEYQEPQYTYLKKKEIAFLNGSLISKKLEYYQFDEWGNNIEHTDESGITTVSQYEQSAQSHFKNIPVSQSILDRKRNVVNKKEFTYKTLPSLLDDHSFYVLETEEINGQKTNYQFYENRQNIEVYGKKREESSVVSGATPMRYSYTYDFNQDHLVYQVLTENGSLHYSNTEHYDFLDSQLIYKKEPEGVELEVNYDELNQINKERLLKDNSLYSEKTYQSHIDSDNYVLSIEDSEGEITVQTYSANGHVLSMATKIGSNNTMAYTNQYDAFGQKISTTQYDNLDTRTLELTTRYEYDLYGHISRTIYPSGAVEINQFDYASRTHTKGIEGKGYVISHQDTWGNTIAEQYFDRTGQLLYEIPYQYDLTNRLIRTETSRGSVIEFKYDAFDRVIEKATRFAGNNASESFVDRMSYDKRTKEESLTLHTREGLLGDNENTHATIISNQYDDFGRLTERHVNGLRYQYKDYDDSNRYQSVVLPNGHSATYTYHPVLGLVTKQEVSNDTSSTRRFSYNKRGLVVSDSASMTSSQYEYDAFGNPSKKTVTSLGAITENATFSYSAKGLLLSMRDFTGNTKALTYDGFGRVQQLVFGSRDATAVVDLSYDQFDRLVSQHYEDGNDQVEMYLDYGVNDMESRRRWVRNGKETLKMDLSYDQSMRIIERKTTTNGIVQTETFDYDQLGRITEFVSAGVNPPKDVMGREIVKQQFYYDHFDNITDLVTQYQNGIVNTESRIFDTDMPTRLLNIYNTHGDFPNQSFEYDALGNRVNLSQRGYQLSYNNYGQLSEIRDDQEKVIRTYHYDAIGMQSVSVDALGNIAQLYYHHDELVAIMRANESMAFSGAHSGKSLTITTDPKSTKASYSYLDGTNSNLGSTREQATHSSSSYLPFG</sequence>
<organism evidence="2 3">
    <name type="scientific">Aliivibrio logei</name>
    <name type="common">Vibrio logei</name>
    <dbReference type="NCBI Taxonomy" id="688"/>
    <lineage>
        <taxon>Bacteria</taxon>
        <taxon>Pseudomonadati</taxon>
        <taxon>Pseudomonadota</taxon>
        <taxon>Gammaproteobacteria</taxon>
        <taxon>Vibrionales</taxon>
        <taxon>Vibrionaceae</taxon>
        <taxon>Aliivibrio</taxon>
    </lineage>
</organism>
<name>A0A1B9P4B3_ALILO</name>
<dbReference type="AlphaFoldDB" id="A0A1B9P4B3"/>
<accession>A0A1B9P4B3</accession>
<comment type="caution">
    <text evidence="2">The sequence shown here is derived from an EMBL/GenBank/DDBJ whole genome shotgun (WGS) entry which is preliminary data.</text>
</comment>
<dbReference type="EMBL" id="MAJU01000004">
    <property type="protein sequence ID" value="OCH23318.1"/>
    <property type="molecule type" value="Genomic_DNA"/>
</dbReference>